<dbReference type="PANTHER" id="PTHR12822:SF2">
    <property type="entry name" value="PROTEIN YIPF"/>
    <property type="match status" value="1"/>
</dbReference>
<evidence type="ECO:0000313" key="3">
    <source>
        <dbReference type="Proteomes" id="UP000054408"/>
    </source>
</evidence>
<dbReference type="PANTHER" id="PTHR12822">
    <property type="entry name" value="PROTEIN YIPF"/>
    <property type="match status" value="1"/>
</dbReference>
<evidence type="ECO:0000313" key="2">
    <source>
        <dbReference type="EMBL" id="KNC49491.1"/>
    </source>
</evidence>
<keyword evidence="1" id="KW-0472">Membrane</keyword>
<keyword evidence="1" id="KW-1133">Transmembrane helix</keyword>
<dbReference type="GO" id="GO:0005794">
    <property type="term" value="C:Golgi apparatus"/>
    <property type="evidence" value="ECO:0007669"/>
    <property type="project" value="InterPro"/>
</dbReference>
<dbReference type="eggNOG" id="KOG3114">
    <property type="taxonomic scope" value="Eukaryota"/>
</dbReference>
<accession>A0A0L0DBK5</accession>
<dbReference type="InterPro" id="IPR039765">
    <property type="entry name" value="Yip5/YIPF1/YIPF2"/>
</dbReference>
<dbReference type="GO" id="GO:0016192">
    <property type="term" value="P:vesicle-mediated transport"/>
    <property type="evidence" value="ECO:0007669"/>
    <property type="project" value="InterPro"/>
</dbReference>
<organism evidence="2 3">
    <name type="scientific">Thecamonas trahens ATCC 50062</name>
    <dbReference type="NCBI Taxonomy" id="461836"/>
    <lineage>
        <taxon>Eukaryota</taxon>
        <taxon>Apusozoa</taxon>
        <taxon>Apusomonadida</taxon>
        <taxon>Apusomonadidae</taxon>
        <taxon>Thecamonas</taxon>
    </lineage>
</organism>
<feature type="transmembrane region" description="Helical" evidence="1">
    <location>
        <begin position="148"/>
        <end position="167"/>
    </location>
</feature>
<feature type="transmembrane region" description="Helical" evidence="1">
    <location>
        <begin position="124"/>
        <end position="141"/>
    </location>
</feature>
<reference evidence="2 3" key="1">
    <citation type="submission" date="2010-05" db="EMBL/GenBank/DDBJ databases">
        <title>The Genome Sequence of Thecamonas trahens ATCC 50062.</title>
        <authorList>
            <consortium name="The Broad Institute Genome Sequencing Platform"/>
            <person name="Russ C."/>
            <person name="Cuomo C."/>
            <person name="Shea T."/>
            <person name="Young S.K."/>
            <person name="Zeng Q."/>
            <person name="Koehrsen M."/>
            <person name="Haas B."/>
            <person name="Borodovsky M."/>
            <person name="Guigo R."/>
            <person name="Alvarado L."/>
            <person name="Berlin A."/>
            <person name="Bochicchio J."/>
            <person name="Borenstein D."/>
            <person name="Chapman S."/>
            <person name="Chen Z."/>
            <person name="Freedman E."/>
            <person name="Gellesch M."/>
            <person name="Goldberg J."/>
            <person name="Griggs A."/>
            <person name="Gujja S."/>
            <person name="Heilman E."/>
            <person name="Heiman D."/>
            <person name="Hepburn T."/>
            <person name="Howarth C."/>
            <person name="Jen D."/>
            <person name="Larson L."/>
            <person name="Mehta T."/>
            <person name="Park D."/>
            <person name="Pearson M."/>
            <person name="Roberts A."/>
            <person name="Saif S."/>
            <person name="Shenoy N."/>
            <person name="Sisk P."/>
            <person name="Stolte C."/>
            <person name="Sykes S."/>
            <person name="Thomson T."/>
            <person name="Walk T."/>
            <person name="White J."/>
            <person name="Yandava C."/>
            <person name="Burger G."/>
            <person name="Gray M.W."/>
            <person name="Holland P.W.H."/>
            <person name="King N."/>
            <person name="Lang F.B.F."/>
            <person name="Roger A.J."/>
            <person name="Ruiz-Trillo I."/>
            <person name="Lander E."/>
            <person name="Nusbaum C."/>
        </authorList>
    </citation>
    <scope>NUCLEOTIDE SEQUENCE [LARGE SCALE GENOMIC DNA]</scope>
    <source>
        <strain evidence="2 3">ATCC 50062</strain>
    </source>
</reference>
<feature type="transmembrane region" description="Helical" evidence="1">
    <location>
        <begin position="179"/>
        <end position="199"/>
    </location>
</feature>
<dbReference type="GeneID" id="25564912"/>
<feature type="transmembrane region" description="Helical" evidence="1">
    <location>
        <begin position="84"/>
        <end position="112"/>
    </location>
</feature>
<dbReference type="Proteomes" id="UP000054408">
    <property type="component" value="Unassembled WGS sequence"/>
</dbReference>
<dbReference type="EMBL" id="GL349455">
    <property type="protein sequence ID" value="KNC49491.1"/>
    <property type="molecule type" value="Genomic_DNA"/>
</dbReference>
<protein>
    <submittedName>
        <fullName evidence="2">Yip1 domain family protein</fullName>
    </submittedName>
</protein>
<gene>
    <name evidence="2" type="ORF">AMSG_05507</name>
</gene>
<dbReference type="OrthoDB" id="10256463at2759"/>
<dbReference type="OMA" id="VFRRCVA"/>
<dbReference type="GO" id="GO:0031267">
    <property type="term" value="F:small GTPase binding"/>
    <property type="evidence" value="ECO:0007669"/>
    <property type="project" value="InterPro"/>
</dbReference>
<keyword evidence="3" id="KW-1185">Reference proteome</keyword>
<keyword evidence="1" id="KW-0812">Transmembrane</keyword>
<proteinExistence type="predicted"/>
<dbReference type="STRING" id="461836.A0A0L0DBK5"/>
<name>A0A0L0DBK5_THETB</name>
<dbReference type="RefSeq" id="XP_013757910.1">
    <property type="nucleotide sequence ID" value="XM_013902456.1"/>
</dbReference>
<sequence>MLLLLLLLVVALIKYYARYFDVSSVEFARRLGLAFLPIAPHPPLGDLYATMWIPATLIFTIAVTSNFAAYVAAQSSGASWSYNFHHMLLALSVISGYVGLAPTVLAGLAYWYDVPLAPSSAYSLYGYASAPLVPAAMACIIPHEIIRWSAVGLAFLVSAGFLVRNLVPLISRAVASPWWVVGLVVLAHAGVMVVVKMLFFEYVAVDV</sequence>
<dbReference type="AlphaFoldDB" id="A0A0L0DBK5"/>
<evidence type="ECO:0000256" key="1">
    <source>
        <dbReference type="SAM" id="Phobius"/>
    </source>
</evidence>
<feature type="transmembrane region" description="Helical" evidence="1">
    <location>
        <begin position="51"/>
        <end position="72"/>
    </location>
</feature>